<reference evidence="6 7" key="1">
    <citation type="submission" date="2011-09" db="EMBL/GenBank/DDBJ databases">
        <title>The permanent draft genome of Caldithrix abyssi DSM 13497.</title>
        <authorList>
            <consortium name="US DOE Joint Genome Institute (JGI-PGF)"/>
            <person name="Lucas S."/>
            <person name="Han J."/>
            <person name="Lapidus A."/>
            <person name="Bruce D."/>
            <person name="Goodwin L."/>
            <person name="Pitluck S."/>
            <person name="Peters L."/>
            <person name="Kyrpides N."/>
            <person name="Mavromatis K."/>
            <person name="Ivanova N."/>
            <person name="Mikhailova N."/>
            <person name="Chertkov O."/>
            <person name="Detter J.C."/>
            <person name="Tapia R."/>
            <person name="Han C."/>
            <person name="Land M."/>
            <person name="Hauser L."/>
            <person name="Markowitz V."/>
            <person name="Cheng J.-F."/>
            <person name="Hugenholtz P."/>
            <person name="Woyke T."/>
            <person name="Wu D."/>
            <person name="Spring S."/>
            <person name="Brambilla E."/>
            <person name="Klenk H.-P."/>
            <person name="Eisen J.A."/>
        </authorList>
    </citation>
    <scope>NUCLEOTIDE SEQUENCE [LARGE SCALE GENOMIC DNA]</scope>
    <source>
        <strain evidence="6 7">DSM 13497</strain>
    </source>
</reference>
<dbReference type="RefSeq" id="WP_006930186.1">
    <property type="nucleotide sequence ID" value="NZ_CM001402.1"/>
</dbReference>
<dbReference type="EMBL" id="CP018099">
    <property type="protein sequence ID" value="APF18869.1"/>
    <property type="molecule type" value="Genomic_DNA"/>
</dbReference>
<evidence type="ECO:0000313" key="7">
    <source>
        <dbReference type="Proteomes" id="UP000004671"/>
    </source>
</evidence>
<comment type="similarity">
    <text evidence="2">Belongs to the aspartate/ornithine carbamoyltransferase superfamily.</text>
</comment>
<dbReference type="InterPro" id="IPR036901">
    <property type="entry name" value="Asp/Orn_carbamoylTrfase_sf"/>
</dbReference>
<dbReference type="PaxDb" id="880073-Calab_3230"/>
<proteinExistence type="inferred from homology"/>
<dbReference type="GO" id="GO:0016597">
    <property type="term" value="F:amino acid binding"/>
    <property type="evidence" value="ECO:0007669"/>
    <property type="project" value="InterPro"/>
</dbReference>
<evidence type="ECO:0000256" key="2">
    <source>
        <dbReference type="RuleBase" id="RU003634"/>
    </source>
</evidence>
<dbReference type="InterPro" id="IPR006131">
    <property type="entry name" value="Asp_carbamoyltransf_Asp/Orn-bd"/>
</dbReference>
<organism evidence="6 7">
    <name type="scientific">Caldithrix abyssi DSM 13497</name>
    <dbReference type="NCBI Taxonomy" id="880073"/>
    <lineage>
        <taxon>Bacteria</taxon>
        <taxon>Pseudomonadati</taxon>
        <taxon>Calditrichota</taxon>
        <taxon>Calditrichia</taxon>
        <taxon>Calditrichales</taxon>
        <taxon>Calditrichaceae</taxon>
        <taxon>Caldithrix</taxon>
    </lineage>
</organism>
<protein>
    <submittedName>
        <fullName evidence="6">Aspartate/ornithine carbamoyltransferase carbamoyl-P binding domain-containing protein</fullName>
    </submittedName>
    <submittedName>
        <fullName evidence="5">N-acetylornithine carbamoyltransferase</fullName>
    </submittedName>
</protein>
<dbReference type="STRING" id="880073.Cabys_2120"/>
<dbReference type="SUPFAM" id="SSF53671">
    <property type="entry name" value="Aspartate/ornithine carbamoyltransferase"/>
    <property type="match status" value="1"/>
</dbReference>
<keyword evidence="1 2" id="KW-0808">Transferase</keyword>
<dbReference type="Proteomes" id="UP000004671">
    <property type="component" value="Chromosome"/>
</dbReference>
<accession>H1XV01</accession>
<dbReference type="eggNOG" id="COG0078">
    <property type="taxonomic scope" value="Bacteria"/>
</dbReference>
<gene>
    <name evidence="5" type="ORF">Cabys_2120</name>
    <name evidence="6" type="ORF">Calab_3230</name>
</gene>
<sequence>METRLKGKHFITTQDWSVQELKTLFTLARQLKVEYAAGKFHKILEGKSLGMIFFDPSTRTRTSFEVAMTQLGGHSIFFAPNTMQISHGEGAKDTAKVLSGYLQGIAVRFCKYGEGNRYLNELREHSKVPIVNMQCDVYHPAQILADYLTITEHFGENTRGLKIGVSWTSAPNYVRPLSVPQSLILLMTRFGLDVTLAHPPEFELMPHIVDQARKNAEEAGVKFEISHKMEDAFEDADIVVPKSWGPLVHTQDEAEGLKLIEKYPDWIADAKRMALTKPHSLYMHPLPADRGKEVTPEVIDGPHSVVYQEAENRLHVQKALLSLIM</sequence>
<dbReference type="PANTHER" id="PTHR45753">
    <property type="entry name" value="ORNITHINE CARBAMOYLTRANSFERASE, MITOCHONDRIAL"/>
    <property type="match status" value="1"/>
</dbReference>
<feature type="domain" description="Aspartate/ornithine carbamoyltransferase carbamoyl-P binding" evidence="4">
    <location>
        <begin position="8"/>
        <end position="152"/>
    </location>
</feature>
<dbReference type="Gene3D" id="3.40.50.1370">
    <property type="entry name" value="Aspartate/ornithine carbamoyltransferase"/>
    <property type="match status" value="2"/>
</dbReference>
<dbReference type="EMBL" id="CM001402">
    <property type="protein sequence ID" value="EHO42834.1"/>
    <property type="molecule type" value="Genomic_DNA"/>
</dbReference>
<evidence type="ECO:0000313" key="6">
    <source>
        <dbReference type="EMBL" id="EHO42834.1"/>
    </source>
</evidence>
<dbReference type="PRINTS" id="PR00100">
    <property type="entry name" value="AOTCASE"/>
</dbReference>
<dbReference type="InterPro" id="IPR006130">
    <property type="entry name" value="Asp/Orn_carbamoylTrfase"/>
</dbReference>
<name>H1XV01_CALAY</name>
<keyword evidence="7" id="KW-1185">Reference proteome</keyword>
<dbReference type="AlphaFoldDB" id="H1XV01"/>
<dbReference type="GO" id="GO:0042450">
    <property type="term" value="P:L-arginine biosynthetic process via ornithine"/>
    <property type="evidence" value="ECO:0007669"/>
    <property type="project" value="TreeGrafter"/>
</dbReference>
<dbReference type="Pfam" id="PF02729">
    <property type="entry name" value="OTCace_N"/>
    <property type="match status" value="1"/>
</dbReference>
<dbReference type="HOGENOM" id="CLU_043846_3_2_0"/>
<dbReference type="GO" id="GO:0004585">
    <property type="term" value="F:ornithine carbamoyltransferase activity"/>
    <property type="evidence" value="ECO:0007669"/>
    <property type="project" value="TreeGrafter"/>
</dbReference>
<dbReference type="OrthoDB" id="9802587at2"/>
<dbReference type="InParanoid" id="H1XV01"/>
<dbReference type="KEGG" id="caby:Cabys_2120"/>
<dbReference type="Proteomes" id="UP000183868">
    <property type="component" value="Chromosome"/>
</dbReference>
<evidence type="ECO:0000313" key="5">
    <source>
        <dbReference type="EMBL" id="APF18869.1"/>
    </source>
</evidence>
<evidence type="ECO:0000256" key="1">
    <source>
        <dbReference type="ARBA" id="ARBA00022679"/>
    </source>
</evidence>
<dbReference type="FunCoup" id="H1XV01">
    <property type="interactions" value="8"/>
</dbReference>
<dbReference type="Pfam" id="PF00185">
    <property type="entry name" value="OTCace"/>
    <property type="match status" value="1"/>
</dbReference>
<dbReference type="PANTHER" id="PTHR45753:SF3">
    <property type="entry name" value="ORNITHINE TRANSCARBAMYLASE, MITOCHONDRIAL"/>
    <property type="match status" value="1"/>
</dbReference>
<feature type="domain" description="Aspartate/ornithine carbamoyltransferase Asp/Orn-binding" evidence="3">
    <location>
        <begin position="179"/>
        <end position="323"/>
    </location>
</feature>
<evidence type="ECO:0000259" key="4">
    <source>
        <dbReference type="Pfam" id="PF02729"/>
    </source>
</evidence>
<dbReference type="PRINTS" id="PR00101">
    <property type="entry name" value="ATCASE"/>
</dbReference>
<evidence type="ECO:0000313" key="8">
    <source>
        <dbReference type="Proteomes" id="UP000183868"/>
    </source>
</evidence>
<dbReference type="InterPro" id="IPR006132">
    <property type="entry name" value="Asp/Orn_carbamoyltranf_P-bd"/>
</dbReference>
<evidence type="ECO:0000259" key="3">
    <source>
        <dbReference type="Pfam" id="PF00185"/>
    </source>
</evidence>
<reference evidence="5 8" key="2">
    <citation type="submission" date="2016-11" db="EMBL/GenBank/DDBJ databases">
        <title>Genomic analysis of Caldithrix abyssi and proposal of a novel bacterial phylum Caldithrichaeota.</title>
        <authorList>
            <person name="Kublanov I."/>
            <person name="Sigalova O."/>
            <person name="Gavrilov S."/>
            <person name="Lebedinsky A."/>
            <person name="Ivanova N."/>
            <person name="Daum C."/>
            <person name="Reddy T."/>
            <person name="Klenk H.P."/>
            <person name="Goker M."/>
            <person name="Reva O."/>
            <person name="Miroshnichenko M."/>
            <person name="Kyprides N."/>
            <person name="Woyke T."/>
            <person name="Gelfand M."/>
        </authorList>
    </citation>
    <scope>NUCLEOTIDE SEQUENCE [LARGE SCALE GENOMIC DNA]</scope>
    <source>
        <strain evidence="5 8">LF13</strain>
    </source>
</reference>
<dbReference type="GO" id="GO:0019240">
    <property type="term" value="P:citrulline biosynthetic process"/>
    <property type="evidence" value="ECO:0007669"/>
    <property type="project" value="TreeGrafter"/>
</dbReference>